<dbReference type="HOGENOM" id="CLU_080458_0_0_1"/>
<dbReference type="AlphaFoldDB" id="H2YBW8"/>
<proteinExistence type="predicted"/>
<name>H2YBW8_CIOSA</name>
<evidence type="ECO:0000313" key="2">
    <source>
        <dbReference type="Proteomes" id="UP000007875"/>
    </source>
</evidence>
<organism evidence="1 2">
    <name type="scientific">Ciona savignyi</name>
    <name type="common">Pacific transparent sea squirt</name>
    <dbReference type="NCBI Taxonomy" id="51511"/>
    <lineage>
        <taxon>Eukaryota</taxon>
        <taxon>Metazoa</taxon>
        <taxon>Chordata</taxon>
        <taxon>Tunicata</taxon>
        <taxon>Ascidiacea</taxon>
        <taxon>Phlebobranchia</taxon>
        <taxon>Cionidae</taxon>
        <taxon>Ciona</taxon>
    </lineage>
</organism>
<reference evidence="1" key="3">
    <citation type="submission" date="2025-09" db="UniProtKB">
        <authorList>
            <consortium name="Ensembl"/>
        </authorList>
    </citation>
    <scope>IDENTIFICATION</scope>
</reference>
<dbReference type="Proteomes" id="UP000007875">
    <property type="component" value="Unassembled WGS sequence"/>
</dbReference>
<dbReference type="PANTHER" id="PTHR24274:SF1">
    <property type="entry name" value="CILIA- AND FLAGELLA-ASSOCIATED PROTEIN 161"/>
    <property type="match status" value="1"/>
</dbReference>
<protein>
    <recommendedName>
        <fullName evidence="3">Cilia- and flagella-associated protein 161</fullName>
    </recommendedName>
</protein>
<sequence>MTVRTYNPSVRVGNWNEDICLEEDLLKDFLGKKERGELLIQKTHNLMHNILKKTELTVSTDGFVHFGDAIMIVNPGQESTPNSLHQDPPRPATSLSINLDEQKMHTASKVEGPCAVSASRILSPSARNTFIITSVDGSENGSPLRFGQPFALSTAGGYAGNLKLFSDHARFNLSAKKSRQQVVQLVDDTTYLATWQVLAFHPQMRLEHEGPPSHS</sequence>
<dbReference type="OMA" id="TFFGPEC"/>
<dbReference type="STRING" id="51511.ENSCSAVP00000002816"/>
<dbReference type="GO" id="GO:0031514">
    <property type="term" value="C:motile cilium"/>
    <property type="evidence" value="ECO:0007669"/>
    <property type="project" value="TreeGrafter"/>
</dbReference>
<dbReference type="eggNOG" id="ENOG502QRDA">
    <property type="taxonomic scope" value="Eukaryota"/>
</dbReference>
<dbReference type="GO" id="GO:0060271">
    <property type="term" value="P:cilium assembly"/>
    <property type="evidence" value="ECO:0007669"/>
    <property type="project" value="TreeGrafter"/>
</dbReference>
<accession>H2YBW8</accession>
<dbReference type="Pfam" id="PF24569">
    <property type="entry name" value="CFAP161"/>
    <property type="match status" value="1"/>
</dbReference>
<dbReference type="Ensembl" id="ENSCSAVT00000002860.1">
    <property type="protein sequence ID" value="ENSCSAVP00000002816.1"/>
    <property type="gene ID" value="ENSCSAVG00000001676.1"/>
</dbReference>
<dbReference type="InParanoid" id="H2YBW8"/>
<reference evidence="2" key="1">
    <citation type="submission" date="2003-08" db="EMBL/GenBank/DDBJ databases">
        <authorList>
            <person name="Birren B."/>
            <person name="Nusbaum C."/>
            <person name="Abebe A."/>
            <person name="Abouelleil A."/>
            <person name="Adekoya E."/>
            <person name="Ait-zahra M."/>
            <person name="Allen N."/>
            <person name="Allen T."/>
            <person name="An P."/>
            <person name="Anderson M."/>
            <person name="Anderson S."/>
            <person name="Arachchi H."/>
            <person name="Armbruster J."/>
            <person name="Bachantsang P."/>
            <person name="Baldwin J."/>
            <person name="Barry A."/>
            <person name="Bayul T."/>
            <person name="Blitshsteyn B."/>
            <person name="Bloom T."/>
            <person name="Blye J."/>
            <person name="Boguslavskiy L."/>
            <person name="Borowsky M."/>
            <person name="Boukhgalter B."/>
            <person name="Brunache A."/>
            <person name="Butler J."/>
            <person name="Calixte N."/>
            <person name="Calvo S."/>
            <person name="Camarata J."/>
            <person name="Campo K."/>
            <person name="Chang J."/>
            <person name="Cheshatsang Y."/>
            <person name="Citroen M."/>
            <person name="Collymore A."/>
            <person name="Considine T."/>
            <person name="Cook A."/>
            <person name="Cooke P."/>
            <person name="Corum B."/>
            <person name="Cuomo C."/>
            <person name="David R."/>
            <person name="Dawoe T."/>
            <person name="Degray S."/>
            <person name="Dodge S."/>
            <person name="Dooley K."/>
            <person name="Dorje P."/>
            <person name="Dorjee K."/>
            <person name="Dorris L."/>
            <person name="Duffey N."/>
            <person name="Dupes A."/>
            <person name="Elkins T."/>
            <person name="Engels R."/>
            <person name="Erickson J."/>
            <person name="Farina A."/>
            <person name="Faro S."/>
            <person name="Ferreira P."/>
            <person name="Fischer H."/>
            <person name="Fitzgerald M."/>
            <person name="Foley K."/>
            <person name="Gage D."/>
            <person name="Galagan J."/>
            <person name="Gearin G."/>
            <person name="Gnerre S."/>
            <person name="Gnirke A."/>
            <person name="Goyette A."/>
            <person name="Graham J."/>
            <person name="Grandbois E."/>
            <person name="Gyaltsen K."/>
            <person name="Hafez N."/>
            <person name="Hagopian D."/>
            <person name="Hagos B."/>
            <person name="Hall J."/>
            <person name="Hatcher B."/>
            <person name="Heller A."/>
            <person name="Higgins H."/>
            <person name="Honan T."/>
            <person name="Horn A."/>
            <person name="Houde N."/>
            <person name="Hughes L."/>
            <person name="Hulme W."/>
            <person name="Husby E."/>
            <person name="Iliev I."/>
            <person name="Jaffe D."/>
            <person name="Jones C."/>
            <person name="Kamal M."/>
            <person name="Kamat A."/>
            <person name="Kamvysselis M."/>
            <person name="Karlsson E."/>
            <person name="Kells C."/>
            <person name="Kieu A."/>
            <person name="Kisner P."/>
            <person name="Kodira C."/>
            <person name="Kulbokas E."/>
            <person name="Labutti K."/>
            <person name="Lama D."/>
            <person name="Landers T."/>
            <person name="Leger J."/>
            <person name="Levine S."/>
            <person name="Lewis D."/>
            <person name="Lewis T."/>
            <person name="Lindblad-toh K."/>
            <person name="Liu X."/>
            <person name="Lokyitsang T."/>
            <person name="Lokyitsang Y."/>
            <person name="Lucien O."/>
            <person name="Lui A."/>
            <person name="Ma L.J."/>
            <person name="Mabbitt R."/>
            <person name="Macdonald J."/>
            <person name="Maclean C."/>
            <person name="Major J."/>
            <person name="Manning J."/>
            <person name="Marabella R."/>
            <person name="Maru K."/>
            <person name="Matthews C."/>
            <person name="Mauceli E."/>
            <person name="Mccarthy M."/>
            <person name="Mcdonough S."/>
            <person name="Mcghee T."/>
            <person name="Meldrim J."/>
            <person name="Meneus L."/>
            <person name="Mesirov J."/>
            <person name="Mihalev A."/>
            <person name="Mihova T."/>
            <person name="Mikkelsen T."/>
            <person name="Mlenga V."/>
            <person name="Moru K."/>
            <person name="Mozes J."/>
            <person name="Mulrain L."/>
            <person name="Munson G."/>
            <person name="Naylor J."/>
            <person name="Newes C."/>
            <person name="Nguyen C."/>
            <person name="Nguyen N."/>
            <person name="Nguyen T."/>
            <person name="Nicol R."/>
            <person name="Nielsen C."/>
            <person name="Nizzari M."/>
            <person name="Norbu C."/>
            <person name="Norbu N."/>
            <person name="O'donnell P."/>
            <person name="Okoawo O."/>
            <person name="O'leary S."/>
            <person name="Omotosho B."/>
            <person name="O'neill K."/>
            <person name="Osman S."/>
            <person name="Parker S."/>
            <person name="Perrin D."/>
            <person name="Phunkhang P."/>
            <person name="Piqani B."/>
            <person name="Purcell S."/>
            <person name="Rachupka T."/>
            <person name="Ramasamy U."/>
            <person name="Rameau R."/>
            <person name="Ray V."/>
            <person name="Raymond C."/>
            <person name="Retta R."/>
            <person name="Richardson S."/>
            <person name="Rise C."/>
            <person name="Rodriguez J."/>
            <person name="Rogers J."/>
            <person name="Rogov P."/>
            <person name="Rutman M."/>
            <person name="Schupbach R."/>
            <person name="Seaman C."/>
            <person name="Settipalli S."/>
            <person name="Sharpe T."/>
            <person name="Sheridan J."/>
            <person name="Sherpa N."/>
            <person name="Shi J."/>
            <person name="Smirnov S."/>
            <person name="Smith C."/>
            <person name="Sougnez C."/>
            <person name="Spencer B."/>
            <person name="Stalker J."/>
            <person name="Stange-thomann N."/>
            <person name="Stavropoulos S."/>
            <person name="Stetson K."/>
            <person name="Stone C."/>
            <person name="Stone S."/>
            <person name="Stubbs M."/>
            <person name="Talamas J."/>
            <person name="Tchuinga P."/>
            <person name="Tenzing P."/>
            <person name="Tesfaye S."/>
            <person name="Theodore J."/>
            <person name="Thoulutsang Y."/>
            <person name="Topham K."/>
            <person name="Towey S."/>
            <person name="Tsamla T."/>
            <person name="Tsomo N."/>
            <person name="Vallee D."/>
            <person name="Vassiliev H."/>
            <person name="Venkataraman V."/>
            <person name="Vinson J."/>
            <person name="Vo A."/>
            <person name="Wade C."/>
            <person name="Wang S."/>
            <person name="Wangchuk T."/>
            <person name="Wangdi T."/>
            <person name="Whittaker C."/>
            <person name="Wilkinson J."/>
            <person name="Wu Y."/>
            <person name="Wyman D."/>
            <person name="Yadav S."/>
            <person name="Yang S."/>
            <person name="Yang X."/>
            <person name="Yeager S."/>
            <person name="Yee E."/>
            <person name="Young G."/>
            <person name="Zainoun J."/>
            <person name="Zembeck L."/>
            <person name="Zimmer A."/>
            <person name="Zody M."/>
            <person name="Lander E."/>
        </authorList>
    </citation>
    <scope>NUCLEOTIDE SEQUENCE [LARGE SCALE GENOMIC DNA]</scope>
</reference>
<evidence type="ECO:0000313" key="1">
    <source>
        <dbReference type="Ensembl" id="ENSCSAVP00000002816.1"/>
    </source>
</evidence>
<dbReference type="InterPro" id="IPR055325">
    <property type="entry name" value="CF161"/>
</dbReference>
<keyword evidence="2" id="KW-1185">Reference proteome</keyword>
<reference evidence="1" key="2">
    <citation type="submission" date="2025-08" db="UniProtKB">
        <authorList>
            <consortium name="Ensembl"/>
        </authorList>
    </citation>
    <scope>IDENTIFICATION</scope>
</reference>
<evidence type="ECO:0008006" key="3">
    <source>
        <dbReference type="Google" id="ProtNLM"/>
    </source>
</evidence>
<dbReference type="GeneTree" id="ENSGT00390000018488"/>
<dbReference type="PANTHER" id="PTHR24274">
    <property type="entry name" value="CILIA- AND FLAGELLA-ASSOCIATED PROTEIN 161"/>
    <property type="match status" value="1"/>
</dbReference>